<keyword evidence="3" id="KW-1185">Reference proteome</keyword>
<keyword evidence="1" id="KW-1133">Transmembrane helix</keyword>
<feature type="transmembrane region" description="Helical" evidence="1">
    <location>
        <begin position="45"/>
        <end position="68"/>
    </location>
</feature>
<dbReference type="EMBL" id="MQWD01000005">
    <property type="protein sequence ID" value="PAP74530.1"/>
    <property type="molecule type" value="Genomic_DNA"/>
</dbReference>
<proteinExistence type="predicted"/>
<feature type="transmembrane region" description="Helical" evidence="1">
    <location>
        <begin position="12"/>
        <end position="33"/>
    </location>
</feature>
<protein>
    <submittedName>
        <fullName evidence="2">Uncharacterized protein</fullName>
    </submittedName>
</protein>
<dbReference type="Proteomes" id="UP000216339">
    <property type="component" value="Unassembled WGS sequence"/>
</dbReference>
<feature type="transmembrane region" description="Helical" evidence="1">
    <location>
        <begin position="120"/>
        <end position="141"/>
    </location>
</feature>
<dbReference type="RefSeq" id="WP_095512494.1">
    <property type="nucleotide sequence ID" value="NZ_MQWD01000005.1"/>
</dbReference>
<evidence type="ECO:0000313" key="2">
    <source>
        <dbReference type="EMBL" id="PAP74530.1"/>
    </source>
</evidence>
<dbReference type="AlphaFoldDB" id="A0A271ITT7"/>
<organism evidence="2 3">
    <name type="scientific">Rubrivirga marina</name>
    <dbReference type="NCBI Taxonomy" id="1196024"/>
    <lineage>
        <taxon>Bacteria</taxon>
        <taxon>Pseudomonadati</taxon>
        <taxon>Rhodothermota</taxon>
        <taxon>Rhodothermia</taxon>
        <taxon>Rhodothermales</taxon>
        <taxon>Rubricoccaceae</taxon>
        <taxon>Rubrivirga</taxon>
    </lineage>
</organism>
<accession>A0A271ITT7</accession>
<keyword evidence="1" id="KW-0812">Transmembrane</keyword>
<reference evidence="2 3" key="1">
    <citation type="submission" date="2016-11" db="EMBL/GenBank/DDBJ databases">
        <title>Study of marine rhodopsin-containing bacteria.</title>
        <authorList>
            <person name="Yoshizawa S."/>
            <person name="Kumagai Y."/>
            <person name="Kogure K."/>
        </authorList>
    </citation>
    <scope>NUCLEOTIDE SEQUENCE [LARGE SCALE GENOMIC DNA]</scope>
    <source>
        <strain evidence="2 3">SAORIC-28</strain>
    </source>
</reference>
<dbReference type="OrthoDB" id="1525036at2"/>
<sequence length="146" mass="15770">MLRGYTQLPLRRIALWGFGLHALWEFGQCTVLYDMWDWGFWRATVWMWGAIAGDVVITLGVALGAALAVGARRLDPPGSVGWAALLGVGFVASVGLEWGAQALDLWGYTALMPTLTVLGHTVGLSPIVQVTILPALAVWGATRHRT</sequence>
<name>A0A271ITT7_9BACT</name>
<comment type="caution">
    <text evidence="2">The sequence shown here is derived from an EMBL/GenBank/DDBJ whole genome shotgun (WGS) entry which is preliminary data.</text>
</comment>
<gene>
    <name evidence="2" type="ORF">BSZ37_20315</name>
</gene>
<evidence type="ECO:0000313" key="3">
    <source>
        <dbReference type="Proteomes" id="UP000216339"/>
    </source>
</evidence>
<keyword evidence="1" id="KW-0472">Membrane</keyword>
<feature type="transmembrane region" description="Helical" evidence="1">
    <location>
        <begin position="80"/>
        <end position="100"/>
    </location>
</feature>
<evidence type="ECO:0000256" key="1">
    <source>
        <dbReference type="SAM" id="Phobius"/>
    </source>
</evidence>